<gene>
    <name evidence="2" type="ORF">B0I21_10584</name>
</gene>
<comment type="caution">
    <text evidence="2">The sequence shown here is derived from an EMBL/GenBank/DDBJ whole genome shotgun (WGS) entry which is preliminary data.</text>
</comment>
<evidence type="ECO:0000256" key="1">
    <source>
        <dbReference type="SAM" id="SignalP"/>
    </source>
</evidence>
<evidence type="ECO:0000313" key="2">
    <source>
        <dbReference type="EMBL" id="TDS12953.1"/>
    </source>
</evidence>
<dbReference type="OrthoDB" id="997115at2"/>
<protein>
    <submittedName>
        <fullName evidence="2">Uncharacterized protein</fullName>
    </submittedName>
</protein>
<feature type="chain" id="PRO_5020262970" evidence="1">
    <location>
        <begin position="18"/>
        <end position="115"/>
    </location>
</feature>
<keyword evidence="3" id="KW-1185">Reference proteome</keyword>
<feature type="signal peptide" evidence="1">
    <location>
        <begin position="1"/>
        <end position="17"/>
    </location>
</feature>
<keyword evidence="1" id="KW-0732">Signal</keyword>
<accession>A0A4R7CWR4</accession>
<dbReference type="EMBL" id="SNZV01000005">
    <property type="protein sequence ID" value="TDS12953.1"/>
    <property type="molecule type" value="Genomic_DNA"/>
</dbReference>
<organism evidence="2 3">
    <name type="scientific">Sphingobacterium paludis</name>
    <dbReference type="NCBI Taxonomy" id="1476465"/>
    <lineage>
        <taxon>Bacteria</taxon>
        <taxon>Pseudomonadati</taxon>
        <taxon>Bacteroidota</taxon>
        <taxon>Sphingobacteriia</taxon>
        <taxon>Sphingobacteriales</taxon>
        <taxon>Sphingobacteriaceae</taxon>
        <taxon>Sphingobacterium</taxon>
    </lineage>
</organism>
<dbReference type="InterPro" id="IPR046601">
    <property type="entry name" value="DUF6660"/>
</dbReference>
<proteinExistence type="predicted"/>
<dbReference type="Pfam" id="PF20365">
    <property type="entry name" value="DUF6660"/>
    <property type="match status" value="1"/>
</dbReference>
<dbReference type="RefSeq" id="WP_133640467.1">
    <property type="nucleotide sequence ID" value="NZ_SNZV01000005.1"/>
</dbReference>
<evidence type="ECO:0000313" key="3">
    <source>
        <dbReference type="Proteomes" id="UP000294752"/>
    </source>
</evidence>
<dbReference type="Proteomes" id="UP000294752">
    <property type="component" value="Unassembled WGS sequence"/>
</dbReference>
<dbReference type="AlphaFoldDB" id="A0A4R7CWR4"/>
<sequence>MKLVLSILAIYFLVLSALPCRDGGDDLLRPLASAMAHQDVDAGNQNEDKHDHNQDGCSPFCSCHCCSVKIESLPLFEACIDRKPVFKLSIVQYEIDAPSIDNYPNRVWQPPKYIA</sequence>
<name>A0A4R7CWR4_9SPHI</name>
<reference evidence="2 3" key="1">
    <citation type="submission" date="2019-03" db="EMBL/GenBank/DDBJ databases">
        <title>Genomic Encyclopedia of Type Strains, Phase III (KMG-III): the genomes of soil and plant-associated and newly described type strains.</title>
        <authorList>
            <person name="Whitman W."/>
        </authorList>
    </citation>
    <scope>NUCLEOTIDE SEQUENCE [LARGE SCALE GENOMIC DNA]</scope>
    <source>
        <strain evidence="2 3">CGMCC 1.12801</strain>
    </source>
</reference>